<dbReference type="OrthoDB" id="9785907at2"/>
<dbReference type="InterPro" id="IPR036237">
    <property type="entry name" value="Xyl_isomerase-like_sf"/>
</dbReference>
<sequence>MFLGDQFHITYCTNIHPGESWEDTYTALKSNLPAIRRDIAAGNPMGVGLRLSDRASRELGEADKLEEFKAWLTREQLYVFTLNGFPFGSFHGTRVKDKVHHPDWTQPERLEYTLRLFRQLSRLLPDGVDGGISTSPISYRHWFETAEEADQALTQGARAMARVALLLHELNRDHGQDLHLDIEPEPDGLLENTAEVLRFFAEFLLPEGIPLLQQELGITAKEAAEVLKKHIAVCYDVCHFALAFEKPEFVFPRLEEAGIRTGKIQVSAALKIRFPSTKRQQVLTSLESFDEPVYLHQVTHRTDTGVATFNDLPAFKSALAQASEADGIWNSEFRAHFHVPIFASGYETLEATQNEIVEVLEYLKHHPVTNHLEVETYTWEVLPAGLKENLQKSIVRELHWLKAQLQS</sequence>
<organism evidence="1 2">
    <name type="scientific">Robiginitalea myxolifaciens</name>
    <dbReference type="NCBI Taxonomy" id="400055"/>
    <lineage>
        <taxon>Bacteria</taxon>
        <taxon>Pseudomonadati</taxon>
        <taxon>Bacteroidota</taxon>
        <taxon>Flavobacteriia</taxon>
        <taxon>Flavobacteriales</taxon>
        <taxon>Flavobacteriaceae</taxon>
        <taxon>Robiginitalea</taxon>
    </lineage>
</organism>
<accession>A0A1I6H3S7</accession>
<dbReference type="RefSeq" id="WP_092982634.1">
    <property type="nucleotide sequence ID" value="NZ_FOYQ01000002.1"/>
</dbReference>
<gene>
    <name evidence="1" type="ORF">SAMN04490243_2209</name>
</gene>
<evidence type="ECO:0000313" key="1">
    <source>
        <dbReference type="EMBL" id="SFR49084.1"/>
    </source>
</evidence>
<dbReference type="SUPFAM" id="SSF51658">
    <property type="entry name" value="Xylose isomerase-like"/>
    <property type="match status" value="1"/>
</dbReference>
<dbReference type="EMBL" id="FOYQ01000002">
    <property type="protein sequence ID" value="SFR49084.1"/>
    <property type="molecule type" value="Genomic_DNA"/>
</dbReference>
<dbReference type="NCBIfam" id="NF035939">
    <property type="entry name" value="TIM_EboE"/>
    <property type="match status" value="1"/>
</dbReference>
<evidence type="ECO:0008006" key="3">
    <source>
        <dbReference type="Google" id="ProtNLM"/>
    </source>
</evidence>
<name>A0A1I6H3S7_9FLAO</name>
<dbReference type="Gene3D" id="3.20.20.150">
    <property type="entry name" value="Divalent-metal-dependent TIM barrel enzymes"/>
    <property type="match status" value="1"/>
</dbReference>
<proteinExistence type="predicted"/>
<dbReference type="Proteomes" id="UP000199534">
    <property type="component" value="Unassembled WGS sequence"/>
</dbReference>
<reference evidence="1 2" key="1">
    <citation type="submission" date="2016-10" db="EMBL/GenBank/DDBJ databases">
        <authorList>
            <person name="de Groot N.N."/>
        </authorList>
    </citation>
    <scope>NUCLEOTIDE SEQUENCE [LARGE SCALE GENOMIC DNA]</scope>
    <source>
        <strain evidence="1 2">DSM 21019</strain>
    </source>
</reference>
<protein>
    <recommendedName>
        <fullName evidence="3">Xylose isomerase-like TIM barrel</fullName>
    </recommendedName>
</protein>
<dbReference type="AlphaFoldDB" id="A0A1I6H3S7"/>
<evidence type="ECO:0000313" key="2">
    <source>
        <dbReference type="Proteomes" id="UP000199534"/>
    </source>
</evidence>
<keyword evidence="2" id="KW-1185">Reference proteome</keyword>
<dbReference type="STRING" id="400055.SAMN04490243_2209"/>